<proteinExistence type="predicted"/>
<evidence type="ECO:0000313" key="3">
    <source>
        <dbReference type="Proteomes" id="UP000264719"/>
    </source>
</evidence>
<reference evidence="2 3" key="1">
    <citation type="journal article" date="2018" name="Nat. Biotechnol.">
        <title>A standardized bacterial taxonomy based on genome phylogeny substantially revises the tree of life.</title>
        <authorList>
            <person name="Parks D.H."/>
            <person name="Chuvochina M."/>
            <person name="Waite D.W."/>
            <person name="Rinke C."/>
            <person name="Skarshewski A."/>
            <person name="Chaumeil P.A."/>
            <person name="Hugenholtz P."/>
        </authorList>
    </citation>
    <scope>NUCLEOTIDE SEQUENCE [LARGE SCALE GENOMIC DNA]</scope>
    <source>
        <strain evidence="2">UBA9169</strain>
    </source>
</reference>
<evidence type="ECO:0000256" key="1">
    <source>
        <dbReference type="SAM" id="Phobius"/>
    </source>
</evidence>
<comment type="caution">
    <text evidence="2">The sequence shown here is derived from an EMBL/GenBank/DDBJ whole genome shotgun (WGS) entry which is preliminary data.</text>
</comment>
<evidence type="ECO:0000313" key="2">
    <source>
        <dbReference type="EMBL" id="HAR51448.1"/>
    </source>
</evidence>
<name>A0A348WA86_9RHOB</name>
<dbReference type="InterPro" id="IPR005265">
    <property type="entry name" value="HemJ-like"/>
</dbReference>
<sequence>MDLVALIPHVKALHIGMLLLWCAGLFALPVMLARHDAAIGQEDYARVRRATHFTYTMFLTPAAVLAIASGTALIFLREVFELWLFVKLVGVALLVSFHVWLGYVLVHVAERAGPEEVPHPGWPLVILVGLVLGLLALVLTKPELNEIPMPGWLSEPRGVQLPFDVPRR</sequence>
<gene>
    <name evidence="2" type="ORF">DCS45_06155</name>
</gene>
<feature type="transmembrane region" description="Helical" evidence="1">
    <location>
        <begin position="121"/>
        <end position="139"/>
    </location>
</feature>
<feature type="transmembrane region" description="Helical" evidence="1">
    <location>
        <begin position="12"/>
        <end position="33"/>
    </location>
</feature>
<keyword evidence="1" id="KW-0812">Transmembrane</keyword>
<feature type="transmembrane region" description="Helical" evidence="1">
    <location>
        <begin position="88"/>
        <end position="109"/>
    </location>
</feature>
<keyword evidence="1" id="KW-0472">Membrane</keyword>
<feature type="transmembrane region" description="Helical" evidence="1">
    <location>
        <begin position="53"/>
        <end position="76"/>
    </location>
</feature>
<dbReference type="RefSeq" id="WP_423817733.1">
    <property type="nucleotide sequence ID" value="NZ_CAXAXR010000002.1"/>
</dbReference>
<protein>
    <submittedName>
        <fullName evidence="2">Uncharacterized protein</fullName>
    </submittedName>
</protein>
<dbReference type="Proteomes" id="UP000264719">
    <property type="component" value="Unassembled WGS sequence"/>
</dbReference>
<dbReference type="AlphaFoldDB" id="A0A348WA86"/>
<keyword evidence="1" id="KW-1133">Transmembrane helix</keyword>
<organism evidence="2 3">
    <name type="scientific">Roseovarius nubinhibens</name>
    <dbReference type="NCBI Taxonomy" id="314263"/>
    <lineage>
        <taxon>Bacteria</taxon>
        <taxon>Pseudomonadati</taxon>
        <taxon>Pseudomonadota</taxon>
        <taxon>Alphaproteobacteria</taxon>
        <taxon>Rhodobacterales</taxon>
        <taxon>Roseobacteraceae</taxon>
        <taxon>Roseovarius</taxon>
    </lineage>
</organism>
<dbReference type="GO" id="GO:0006782">
    <property type="term" value="P:protoporphyrinogen IX biosynthetic process"/>
    <property type="evidence" value="ECO:0007669"/>
    <property type="project" value="UniProtKB-UniPathway"/>
</dbReference>
<accession>A0A348WA86</accession>
<dbReference type="Pfam" id="PF03653">
    <property type="entry name" value="UPF0093"/>
    <property type="match status" value="1"/>
</dbReference>
<dbReference type="UniPathway" id="UPA00251">
    <property type="reaction ID" value="UER00324"/>
</dbReference>
<dbReference type="EMBL" id="DMVW01000058">
    <property type="protein sequence ID" value="HAR51448.1"/>
    <property type="molecule type" value="Genomic_DNA"/>
</dbReference>